<dbReference type="Gene3D" id="2.30.38.10">
    <property type="entry name" value="Luciferase, Domain 3"/>
    <property type="match status" value="1"/>
</dbReference>
<dbReference type="InterPro" id="IPR006162">
    <property type="entry name" value="Ppantetheine_attach_site"/>
</dbReference>
<feature type="region of interest" description="Disordered" evidence="5">
    <location>
        <begin position="965"/>
        <end position="987"/>
    </location>
</feature>
<dbReference type="InterPro" id="IPR020845">
    <property type="entry name" value="AMP-binding_CS"/>
</dbReference>
<dbReference type="InterPro" id="IPR020802">
    <property type="entry name" value="TesA-like"/>
</dbReference>
<dbReference type="Proteomes" id="UP000325529">
    <property type="component" value="Chromosome"/>
</dbReference>
<dbReference type="GO" id="GO:0031177">
    <property type="term" value="F:phosphopantetheine binding"/>
    <property type="evidence" value="ECO:0007669"/>
    <property type="project" value="InterPro"/>
</dbReference>
<dbReference type="InterPro" id="IPR023213">
    <property type="entry name" value="CAT-like_dom_sf"/>
</dbReference>
<dbReference type="InterPro" id="IPR009081">
    <property type="entry name" value="PP-bd_ACP"/>
</dbReference>
<dbReference type="KEGG" id="ska:CP970_41400"/>
<dbReference type="PANTHER" id="PTHR45527">
    <property type="entry name" value="NONRIBOSOMAL PEPTIDE SYNTHETASE"/>
    <property type="match status" value="1"/>
</dbReference>
<dbReference type="InterPro" id="IPR025110">
    <property type="entry name" value="AMP-bd_C"/>
</dbReference>
<evidence type="ECO:0000259" key="6">
    <source>
        <dbReference type="PROSITE" id="PS50075"/>
    </source>
</evidence>
<dbReference type="GO" id="GO:0017000">
    <property type="term" value="P:antibiotic biosynthetic process"/>
    <property type="evidence" value="ECO:0007669"/>
    <property type="project" value="UniProtKB-ARBA"/>
</dbReference>
<dbReference type="SUPFAM" id="SSF56801">
    <property type="entry name" value="Acetyl-CoA synthetase-like"/>
    <property type="match status" value="1"/>
</dbReference>
<dbReference type="SMART" id="SM00823">
    <property type="entry name" value="PKS_PP"/>
    <property type="match status" value="1"/>
</dbReference>
<keyword evidence="3" id="KW-0596">Phosphopantetheine</keyword>
<evidence type="ECO:0000256" key="2">
    <source>
        <dbReference type="ARBA" id="ARBA00006432"/>
    </source>
</evidence>
<dbReference type="SMART" id="SM00824">
    <property type="entry name" value="PKS_TE"/>
    <property type="match status" value="1"/>
</dbReference>
<sequence length="1326" mass="142547">MGEPMIPLSYAQRRLWFLSRLEEHGAAYNVPLALRLTGSLDRDALIRAFTDVVERHEVLRTGYLEVDGEPYQQVREGDLARPVFLVRESAPERLAADIDDAARHVFDLAAELPVRCWLFVLGEHEHVLLVLHHHIAADGWSIGPLTTDLATAYEARCDGEEPEWDEPLPAQYADYVAWQRDFLGDPDAQDSVQARQLRYWTDALAGLPPELELPYDRPRPPVSAHRAGSVQLRLGTAVQARLVALAKESRATLFMVLQAAVATLFTRLGAGTDIPLGSAVAGRSEEEFDELVGFFVNTVVLRADLSGDPTFREVIDRVRATDLAAYEHQDLPFERLVEAVNPDRSLGRHPLFQTMLTFEVRSTAPWRLGAVEAAPVETVTSATKFDLLFQVEEEYGVAGAPQGIRCVIDYDTELFDRDTIESMASRLVRLVNTVVADPDVAVHSIDLLDTAERRRLLTDWGGVGDDVRPGGAAAASSVAELVAHQAARTPALPAVRCGADVLDYAELNARANRLARRLVDFGIGPEDVVAVAVDGSAELLVALLAVGKAGGAYLPLDADYPADRLSFMLADARAALLLTTTSVRAGLPDADVPVWHLDLAAPAVPGADADLTDADRRAPLRDLHPAYVIYTSGSTGRPKGVVVTHRAMIDYLAWTAQEYPGARGVALQHGSVSFDIAITALFTPLILGGCVLVAPLEHDPRLEAWLAEHPCTLLIATPSHLALLDALPPVFLPTEDLMLAGEPLTGEALESSRRRRPEARAHNLYGPTEITVACTEYRIDPGRRPASGQVPIGARQPGNRLYVLDDRLRPVPVGVKGELYVGGTGVARGYLRRPGLSAQRFVADPWGPAGSRMYRTGDVVRWRADGDIEFLGRTDDQVKVRGFRIELGDVEAALTGHPGVARAVVTTHAAASGDVRLVGYAVPTEDARLDPTELRRFVERTLPGHMVPAALIVIDEVPLTTNGKVDRGALPRPEFTPSSASSAARAPRGATEELVSALFAAELGVDAVGADENFFQLGGHSLLAARLVGRIRSATGRQLGIRALFEAPTVAELALRLTEPGGDQESQEHDAFRTVLPLRASGQGPALFCAHPGGGLAWCYSALLAHLAPEQPVHGVQARGISPAGELPASIGEMAAEYVERLREVQPVGPYHLLGWSFGGLVAHAMAVLLQEQGEEVPLLLILDGYPGDVELLAPEGGADQAAGTEEALAAVSEALGVDGAAQDSGERGAALGLTEPQLAAMVRVFENNRELARGFDPKPFRGPVLFVTAALDRGDGLPSAAEAWGPYVEGPIEDVRLDCTHHQLLSGEAARAVAELVSRRLRATS</sequence>
<evidence type="ECO:0000256" key="1">
    <source>
        <dbReference type="ARBA" id="ARBA00001957"/>
    </source>
</evidence>
<dbReference type="Pfam" id="PF00501">
    <property type="entry name" value="AMP-binding"/>
    <property type="match status" value="1"/>
</dbReference>
<dbReference type="FunFam" id="2.30.38.10:FF:000001">
    <property type="entry name" value="Non-ribosomal peptide synthetase PvdI"/>
    <property type="match status" value="1"/>
</dbReference>
<dbReference type="InterPro" id="IPR010071">
    <property type="entry name" value="AA_adenyl_dom"/>
</dbReference>
<dbReference type="InterPro" id="IPR045851">
    <property type="entry name" value="AMP-bd_C_sf"/>
</dbReference>
<dbReference type="FunFam" id="3.40.50.980:FF:000001">
    <property type="entry name" value="Non-ribosomal peptide synthetase"/>
    <property type="match status" value="1"/>
</dbReference>
<dbReference type="InterPro" id="IPR029058">
    <property type="entry name" value="AB_hydrolase_fold"/>
</dbReference>
<dbReference type="GO" id="GO:0008610">
    <property type="term" value="P:lipid biosynthetic process"/>
    <property type="evidence" value="ECO:0007669"/>
    <property type="project" value="UniProtKB-ARBA"/>
</dbReference>
<dbReference type="SUPFAM" id="SSF52777">
    <property type="entry name" value="CoA-dependent acyltransferases"/>
    <property type="match status" value="2"/>
</dbReference>
<dbReference type="CDD" id="cd19540">
    <property type="entry name" value="LCL_NRPS-like"/>
    <property type="match status" value="1"/>
</dbReference>
<gene>
    <name evidence="7" type="ORF">CP970_41400</name>
</gene>
<dbReference type="GO" id="GO:0005829">
    <property type="term" value="C:cytosol"/>
    <property type="evidence" value="ECO:0007669"/>
    <property type="project" value="TreeGrafter"/>
</dbReference>
<dbReference type="GO" id="GO:0003824">
    <property type="term" value="F:catalytic activity"/>
    <property type="evidence" value="ECO:0007669"/>
    <property type="project" value="InterPro"/>
</dbReference>
<accession>A0A5J6GMR9</accession>
<dbReference type="GO" id="GO:0043041">
    <property type="term" value="P:amino acid activation for nonribosomal peptide biosynthetic process"/>
    <property type="evidence" value="ECO:0007669"/>
    <property type="project" value="TreeGrafter"/>
</dbReference>
<dbReference type="EMBL" id="CP023699">
    <property type="protein sequence ID" value="QEU96547.1"/>
    <property type="molecule type" value="Genomic_DNA"/>
</dbReference>
<evidence type="ECO:0000256" key="5">
    <source>
        <dbReference type="SAM" id="MobiDB-lite"/>
    </source>
</evidence>
<dbReference type="InterPro" id="IPR000873">
    <property type="entry name" value="AMP-dep_synth/lig_dom"/>
</dbReference>
<dbReference type="Gene3D" id="3.40.50.980">
    <property type="match status" value="2"/>
</dbReference>
<dbReference type="NCBIfam" id="TIGR01733">
    <property type="entry name" value="AA-adenyl-dom"/>
    <property type="match status" value="1"/>
</dbReference>
<feature type="compositionally biased region" description="Low complexity" evidence="5">
    <location>
        <begin position="977"/>
        <end position="987"/>
    </location>
</feature>
<keyword evidence="8" id="KW-1185">Reference proteome</keyword>
<dbReference type="Gene3D" id="3.30.559.30">
    <property type="entry name" value="Nonribosomal peptide synthetase, condensation domain"/>
    <property type="match status" value="1"/>
</dbReference>
<dbReference type="InterPro" id="IPR036736">
    <property type="entry name" value="ACP-like_sf"/>
</dbReference>
<proteinExistence type="inferred from homology"/>
<dbReference type="PROSITE" id="PS00455">
    <property type="entry name" value="AMP_BINDING"/>
    <property type="match status" value="1"/>
</dbReference>
<dbReference type="CDD" id="cd05930">
    <property type="entry name" value="A_NRPS"/>
    <property type="match status" value="1"/>
</dbReference>
<reference evidence="7 8" key="1">
    <citation type="submission" date="2017-09" db="EMBL/GenBank/DDBJ databases">
        <authorList>
            <person name="Lee N."/>
            <person name="Cho B.-K."/>
        </authorList>
    </citation>
    <scope>NUCLEOTIDE SEQUENCE [LARGE SCALE GENOMIC DNA]</scope>
    <source>
        <strain evidence="7 8">ATCC 12853</strain>
    </source>
</reference>
<dbReference type="InterPro" id="IPR020806">
    <property type="entry name" value="PKS_PP-bd"/>
</dbReference>
<dbReference type="Pfam" id="PF00975">
    <property type="entry name" value="Thioesterase"/>
    <property type="match status" value="1"/>
</dbReference>
<name>A0A5J6GMR9_STRKN</name>
<evidence type="ECO:0000256" key="3">
    <source>
        <dbReference type="ARBA" id="ARBA00022450"/>
    </source>
</evidence>
<keyword evidence="4" id="KW-0597">Phosphoprotein</keyword>
<dbReference type="Gene3D" id="3.30.300.30">
    <property type="match status" value="1"/>
</dbReference>
<dbReference type="OrthoDB" id="2472181at2"/>
<comment type="cofactor">
    <cofactor evidence="1">
        <name>pantetheine 4'-phosphate</name>
        <dbReference type="ChEBI" id="CHEBI:47942"/>
    </cofactor>
</comment>
<dbReference type="Gene3D" id="3.40.50.1820">
    <property type="entry name" value="alpha/beta hydrolase"/>
    <property type="match status" value="1"/>
</dbReference>
<dbReference type="GO" id="GO:0072330">
    <property type="term" value="P:monocarboxylic acid biosynthetic process"/>
    <property type="evidence" value="ECO:0007669"/>
    <property type="project" value="UniProtKB-ARBA"/>
</dbReference>
<dbReference type="Pfam" id="PF00550">
    <property type="entry name" value="PP-binding"/>
    <property type="match status" value="1"/>
</dbReference>
<dbReference type="Pfam" id="PF00668">
    <property type="entry name" value="Condensation"/>
    <property type="match status" value="1"/>
</dbReference>
<dbReference type="FunFam" id="3.30.300.30:FF:000010">
    <property type="entry name" value="Enterobactin synthetase component F"/>
    <property type="match status" value="1"/>
</dbReference>
<dbReference type="Gene3D" id="3.30.559.10">
    <property type="entry name" value="Chloramphenicol acetyltransferase-like domain"/>
    <property type="match status" value="1"/>
</dbReference>
<comment type="similarity">
    <text evidence="2">Belongs to the ATP-dependent AMP-binding enzyme family.</text>
</comment>
<dbReference type="FunFam" id="1.10.1200.10:FF:000016">
    <property type="entry name" value="Non-ribosomal peptide synthase"/>
    <property type="match status" value="1"/>
</dbReference>
<feature type="domain" description="Carrier" evidence="6">
    <location>
        <begin position="986"/>
        <end position="1061"/>
    </location>
</feature>
<dbReference type="SUPFAM" id="SSF53474">
    <property type="entry name" value="alpha/beta-Hydrolases"/>
    <property type="match status" value="1"/>
</dbReference>
<dbReference type="Pfam" id="PF13193">
    <property type="entry name" value="AMP-binding_C"/>
    <property type="match status" value="1"/>
</dbReference>
<protein>
    <submittedName>
        <fullName evidence="7">Non-ribosomal peptide synthetase</fullName>
    </submittedName>
</protein>
<evidence type="ECO:0000313" key="7">
    <source>
        <dbReference type="EMBL" id="QEU96547.1"/>
    </source>
</evidence>
<dbReference type="GO" id="GO:0044550">
    <property type="term" value="P:secondary metabolite biosynthetic process"/>
    <property type="evidence" value="ECO:0007669"/>
    <property type="project" value="TreeGrafter"/>
</dbReference>
<dbReference type="PROSITE" id="PS50075">
    <property type="entry name" value="CARRIER"/>
    <property type="match status" value="1"/>
</dbReference>
<dbReference type="InterPro" id="IPR001031">
    <property type="entry name" value="Thioesterase"/>
</dbReference>
<dbReference type="PROSITE" id="PS00012">
    <property type="entry name" value="PHOSPHOPANTETHEINE"/>
    <property type="match status" value="1"/>
</dbReference>
<evidence type="ECO:0000313" key="8">
    <source>
        <dbReference type="Proteomes" id="UP000325529"/>
    </source>
</evidence>
<evidence type="ECO:0000256" key="4">
    <source>
        <dbReference type="ARBA" id="ARBA00022553"/>
    </source>
</evidence>
<dbReference type="InterPro" id="IPR001242">
    <property type="entry name" value="Condensation_dom"/>
</dbReference>
<dbReference type="PANTHER" id="PTHR45527:SF1">
    <property type="entry name" value="FATTY ACID SYNTHASE"/>
    <property type="match status" value="1"/>
</dbReference>
<dbReference type="SUPFAM" id="SSF47336">
    <property type="entry name" value="ACP-like"/>
    <property type="match status" value="1"/>
</dbReference>
<organism evidence="7 8">
    <name type="scientific">Streptomyces kanamyceticus</name>
    <dbReference type="NCBI Taxonomy" id="1967"/>
    <lineage>
        <taxon>Bacteria</taxon>
        <taxon>Bacillati</taxon>
        <taxon>Actinomycetota</taxon>
        <taxon>Actinomycetes</taxon>
        <taxon>Kitasatosporales</taxon>
        <taxon>Streptomycetaceae</taxon>
        <taxon>Streptomyces</taxon>
    </lineage>
</organism>